<dbReference type="PANTHER" id="PTHR43828:SF3">
    <property type="entry name" value="CHROMO DOMAIN-CONTAINING PROTEIN"/>
    <property type="match status" value="1"/>
</dbReference>
<feature type="compositionally biased region" description="Low complexity" evidence="7">
    <location>
        <begin position="665"/>
        <end position="677"/>
    </location>
</feature>
<feature type="region of interest" description="Disordered" evidence="7">
    <location>
        <begin position="657"/>
        <end position="686"/>
    </location>
</feature>
<evidence type="ECO:0000256" key="6">
    <source>
        <dbReference type="SAM" id="Coils"/>
    </source>
</evidence>
<dbReference type="EMBL" id="JBFMKM010000007">
    <property type="protein sequence ID" value="KAL1305459.1"/>
    <property type="molecule type" value="Genomic_DNA"/>
</dbReference>
<evidence type="ECO:0000256" key="7">
    <source>
        <dbReference type="SAM" id="MobiDB-lite"/>
    </source>
</evidence>
<dbReference type="Gene3D" id="1.25.40.20">
    <property type="entry name" value="Ankyrin repeat-containing domain"/>
    <property type="match status" value="1"/>
</dbReference>
<feature type="compositionally biased region" description="Polar residues" evidence="7">
    <location>
        <begin position="174"/>
        <end position="186"/>
    </location>
</feature>
<evidence type="ECO:0000256" key="2">
    <source>
        <dbReference type="ARBA" id="ARBA00022969"/>
    </source>
</evidence>
<feature type="compositionally biased region" description="Polar residues" evidence="7">
    <location>
        <begin position="194"/>
        <end position="221"/>
    </location>
</feature>
<dbReference type="PROSITE" id="PS50297">
    <property type="entry name" value="ANK_REP_REGION"/>
    <property type="match status" value="2"/>
</dbReference>
<accession>A0ABR3PH38</accession>
<dbReference type="PROSITE" id="PS51299">
    <property type="entry name" value="HTH_APSES"/>
    <property type="match status" value="1"/>
</dbReference>
<feature type="region of interest" description="Disordered" evidence="7">
    <location>
        <begin position="823"/>
        <end position="905"/>
    </location>
</feature>
<feature type="compositionally biased region" description="Polar residues" evidence="7">
    <location>
        <begin position="531"/>
        <end position="555"/>
    </location>
</feature>
<feature type="compositionally biased region" description="Gly residues" evidence="7">
    <location>
        <begin position="877"/>
        <end position="896"/>
    </location>
</feature>
<dbReference type="InterPro" id="IPR036770">
    <property type="entry name" value="Ankyrin_rpt-contain_sf"/>
</dbReference>
<dbReference type="InterPro" id="IPR003163">
    <property type="entry name" value="Tscrpt_reg_HTH_APSES-type"/>
</dbReference>
<dbReference type="Gene3D" id="3.10.260.10">
    <property type="entry name" value="Transcription regulator HTH, APSES-type DNA-binding domain"/>
    <property type="match status" value="1"/>
</dbReference>
<keyword evidence="3 5" id="KW-0040">ANK repeat</keyword>
<dbReference type="SMART" id="SM00248">
    <property type="entry name" value="ANK"/>
    <property type="match status" value="2"/>
</dbReference>
<dbReference type="GeneID" id="95976040"/>
<feature type="domain" description="HTH APSES-type" evidence="8">
    <location>
        <begin position="5"/>
        <end position="112"/>
    </location>
</feature>
<dbReference type="Pfam" id="PF04383">
    <property type="entry name" value="KilA-N"/>
    <property type="match status" value="1"/>
</dbReference>
<evidence type="ECO:0000259" key="8">
    <source>
        <dbReference type="PROSITE" id="PS51299"/>
    </source>
</evidence>
<evidence type="ECO:0000256" key="5">
    <source>
        <dbReference type="PROSITE-ProRule" id="PRU00023"/>
    </source>
</evidence>
<dbReference type="InterPro" id="IPR036887">
    <property type="entry name" value="HTH_APSES_sf"/>
</dbReference>
<feature type="repeat" description="ANK" evidence="5">
    <location>
        <begin position="468"/>
        <end position="500"/>
    </location>
</feature>
<dbReference type="Proteomes" id="UP001562354">
    <property type="component" value="Unassembled WGS sequence"/>
</dbReference>
<sequence>MADLRTKAVYSGVQVYEMEVNGVACMRRRSDGWLNATQILKVAGIDKGKRTKVLEKEILTGDHEKVQGGYGKYQGTWISYHRGREFCRQYGVEEPLLPLLEYDLNGDGTGVGTQNTETPTKEQAMAANRKRFYNTGSALDNRSANQSTFFQNISPMSQIALTAMNKVARLNSPARPNSSLRPSSMQPAHPGHGLQSSDSFSHADSGYGTTQNQGGWRQSGQEPPRKRMRQSEGPAMDVDTSMMSMDPTEPSDSFGYSQSFVDSSMERDEFATDPALPAPASAEDEEKKASLLDLFADTQRTDYTTHPAFTQLSPQDLSIPLDASANTALHWATTLSRINLLRMLIQKGANIYRGNVAGHSALISAVLVNNCWERSSFPDVLELLSPLIEIRDHQGRTILHHIAVSCGIKGRAPSSKYYLEALLEFLVRSAKPSGADRIARANSESQERPKQTTLLTFLANIVNAKDKLGNTALNLVARIGNRSIIQQLLEIKADPNIPNFKGVSARDFGVGVEDVESGFMPARNHLLNGTSSTAVTYNNPNNIDPAISQSPSNGVARTDGGVTDEVTAQQDSAAAQAAITEDQNQDVISSLTTMLTQNLAQHKALLAAKTAQIDRLNTEIRELSSAQKSEADALGVLQQRSKTRSDRLAKIANLRRLVEERSSQRQRPSSSSSSSSPTKKLSVGEAEQRIPSLASIMATARDLPSLSEDNSTATDVAYLHTHHLDLYAYLSSLSPSDLRLITRTYTQNNSALSSVSMALQKRSAALEQQYRKVVALCTSVPEERVEESLPLLVAAVESERGGLGFGREEVGRVRDFLVKVEGVGGGGGGNASSTNNNNGGKGGSPSPDETGTLNGRAKGTNGGADMDMENTTPRMMGSGGYAGHAGMQRGAGGAGRRMGPPELPV</sequence>
<evidence type="ECO:0000313" key="9">
    <source>
        <dbReference type="EMBL" id="KAL1305459.1"/>
    </source>
</evidence>
<evidence type="ECO:0000256" key="1">
    <source>
        <dbReference type="ARBA" id="ARBA00022737"/>
    </source>
</evidence>
<comment type="caution">
    <text evidence="9">The sequence shown here is derived from an EMBL/GenBank/DDBJ whole genome shotgun (WGS) entry which is preliminary data.</text>
</comment>
<dbReference type="InterPro" id="IPR051642">
    <property type="entry name" value="SWI6-like"/>
</dbReference>
<keyword evidence="4" id="KW-0183">Conidiation</keyword>
<organism evidence="9 10">
    <name type="scientific">Neodothiora populina</name>
    <dbReference type="NCBI Taxonomy" id="2781224"/>
    <lineage>
        <taxon>Eukaryota</taxon>
        <taxon>Fungi</taxon>
        <taxon>Dikarya</taxon>
        <taxon>Ascomycota</taxon>
        <taxon>Pezizomycotina</taxon>
        <taxon>Dothideomycetes</taxon>
        <taxon>Dothideomycetidae</taxon>
        <taxon>Dothideales</taxon>
        <taxon>Dothioraceae</taxon>
        <taxon>Neodothiora</taxon>
    </lineage>
</organism>
<evidence type="ECO:0000256" key="3">
    <source>
        <dbReference type="ARBA" id="ARBA00023043"/>
    </source>
</evidence>
<keyword evidence="10" id="KW-1185">Reference proteome</keyword>
<dbReference type="SUPFAM" id="SSF54616">
    <property type="entry name" value="DNA-binding domain of Mlu1-box binding protein MBP1"/>
    <property type="match status" value="1"/>
</dbReference>
<reference evidence="9 10" key="1">
    <citation type="submission" date="2024-07" db="EMBL/GenBank/DDBJ databases">
        <title>Draft sequence of the Neodothiora populina.</title>
        <authorList>
            <person name="Drown D.D."/>
            <person name="Schuette U.S."/>
            <person name="Buechlein A.B."/>
            <person name="Rusch D.R."/>
            <person name="Winton L.W."/>
            <person name="Adams G.A."/>
        </authorList>
    </citation>
    <scope>NUCLEOTIDE SEQUENCE [LARGE SCALE GENOMIC DNA]</scope>
    <source>
        <strain evidence="9 10">CPC 39397</strain>
    </source>
</reference>
<gene>
    <name evidence="9" type="ORF">AAFC00_002338</name>
</gene>
<proteinExistence type="predicted"/>
<dbReference type="Pfam" id="PF00023">
    <property type="entry name" value="Ank"/>
    <property type="match status" value="2"/>
</dbReference>
<dbReference type="InterPro" id="IPR002110">
    <property type="entry name" value="Ankyrin_rpt"/>
</dbReference>
<evidence type="ECO:0000313" key="10">
    <source>
        <dbReference type="Proteomes" id="UP001562354"/>
    </source>
</evidence>
<protein>
    <recommendedName>
        <fullName evidence="8">HTH APSES-type domain-containing protein</fullName>
    </recommendedName>
</protein>
<feature type="coiled-coil region" evidence="6">
    <location>
        <begin position="599"/>
        <end position="626"/>
    </location>
</feature>
<keyword evidence="2" id="KW-0749">Sporulation</keyword>
<dbReference type="SUPFAM" id="SSF48403">
    <property type="entry name" value="Ankyrin repeat"/>
    <property type="match status" value="1"/>
</dbReference>
<dbReference type="PANTHER" id="PTHR43828">
    <property type="entry name" value="ASPARAGINASE"/>
    <property type="match status" value="1"/>
</dbReference>
<dbReference type="RefSeq" id="XP_069201732.1">
    <property type="nucleotide sequence ID" value="XM_069341641.1"/>
</dbReference>
<feature type="repeat" description="ANK" evidence="5">
    <location>
        <begin position="324"/>
        <end position="356"/>
    </location>
</feature>
<keyword evidence="6" id="KW-0175">Coiled coil</keyword>
<dbReference type="SMART" id="SM01252">
    <property type="entry name" value="KilA-N"/>
    <property type="match status" value="1"/>
</dbReference>
<name>A0ABR3PH38_9PEZI</name>
<feature type="region of interest" description="Disordered" evidence="7">
    <location>
        <begin position="171"/>
        <end position="258"/>
    </location>
</feature>
<keyword evidence="1" id="KW-0677">Repeat</keyword>
<dbReference type="PROSITE" id="PS50088">
    <property type="entry name" value="ANK_REPEAT"/>
    <property type="match status" value="2"/>
</dbReference>
<feature type="region of interest" description="Disordered" evidence="7">
    <location>
        <begin position="531"/>
        <end position="556"/>
    </location>
</feature>
<dbReference type="InterPro" id="IPR018004">
    <property type="entry name" value="KilA/APSES_HTH"/>
</dbReference>
<evidence type="ECO:0000256" key="4">
    <source>
        <dbReference type="ARBA" id="ARBA00023321"/>
    </source>
</evidence>